<evidence type="ECO:0000256" key="7">
    <source>
        <dbReference type="ARBA" id="ARBA00022989"/>
    </source>
</evidence>
<evidence type="ECO:0000256" key="9">
    <source>
        <dbReference type="ARBA" id="ARBA00023136"/>
    </source>
</evidence>
<evidence type="ECO:0000256" key="12">
    <source>
        <dbReference type="RuleBase" id="RU364031"/>
    </source>
</evidence>
<dbReference type="Pfam" id="PF05328">
    <property type="entry name" value="CybS"/>
    <property type="match status" value="1"/>
</dbReference>
<keyword evidence="6 12" id="KW-0809">Transit peptide</keyword>
<evidence type="ECO:0000256" key="3">
    <source>
        <dbReference type="ARBA" id="ARBA00022448"/>
    </source>
</evidence>
<dbReference type="GO" id="GO:0048039">
    <property type="term" value="F:ubiquinone binding"/>
    <property type="evidence" value="ECO:0007669"/>
    <property type="project" value="TreeGrafter"/>
</dbReference>
<dbReference type="GO" id="GO:0046872">
    <property type="term" value="F:metal ion binding"/>
    <property type="evidence" value="ECO:0007669"/>
    <property type="project" value="UniProtKB-KW"/>
</dbReference>
<dbReference type="PANTHER" id="PTHR13337:SF2">
    <property type="entry name" value="SUCCINATE DEHYDROGENASE [UBIQUINONE] CYTOCHROME B SMALL SUBUNIT, MITOCHONDRIAL"/>
    <property type="match status" value="1"/>
</dbReference>
<dbReference type="GO" id="GO:0006099">
    <property type="term" value="P:tricarboxylic acid cycle"/>
    <property type="evidence" value="ECO:0007669"/>
    <property type="project" value="TreeGrafter"/>
</dbReference>
<keyword evidence="14" id="KW-1185">Reference proteome</keyword>
<sequence length="199" mass="21083">MASIVRPNVLRQTCAAASKRAFSASATSGFPAVKSAPSIAARPALRSAFVKNAIPSSVRVAAFHASGRKAILPALPQTIDGTANDAAKVPESHPSHGSYHWTFERLIAAGLVPLTVAPFAAGSLNPMTDAILCGAVLIHSHIGFQALIIDYLPEWRVPKSRKLFMWGLNLATVVVGVGLYEFETNDVGVTEAIKKIWTA</sequence>
<keyword evidence="3" id="KW-0813">Transport</keyword>
<dbReference type="CDD" id="cd03496">
    <property type="entry name" value="SQR_TypeC_CybS"/>
    <property type="match status" value="1"/>
</dbReference>
<dbReference type="GO" id="GO:0020037">
    <property type="term" value="F:heme binding"/>
    <property type="evidence" value="ECO:0007669"/>
    <property type="project" value="TreeGrafter"/>
</dbReference>
<evidence type="ECO:0000256" key="10">
    <source>
        <dbReference type="PIRSR" id="PIRSR607992-1"/>
    </source>
</evidence>
<dbReference type="PANTHER" id="PTHR13337">
    <property type="entry name" value="SUCCINATE DEHYDROGENASE"/>
    <property type="match status" value="1"/>
</dbReference>
<evidence type="ECO:0000256" key="2">
    <source>
        <dbReference type="ARBA" id="ARBA00007294"/>
    </source>
</evidence>
<dbReference type="FunFam" id="1.20.1300.10:FF:000007">
    <property type="entry name" value="Succinate dehydrogenase [ubiquinone] cytochrome b small subunit"/>
    <property type="match status" value="1"/>
</dbReference>
<evidence type="ECO:0000256" key="5">
    <source>
        <dbReference type="ARBA" id="ARBA00022792"/>
    </source>
</evidence>
<dbReference type="GO" id="GO:0098796">
    <property type="term" value="C:membrane protein complex"/>
    <property type="evidence" value="ECO:0007669"/>
    <property type="project" value="UniProtKB-ARBA"/>
</dbReference>
<comment type="subcellular location">
    <subcellularLocation>
        <location evidence="1 12">Mitochondrion inner membrane</location>
        <topology evidence="1 12">Multi-pass membrane protein</topology>
    </subcellularLocation>
</comment>
<organism evidence="13 14">
    <name type="scientific">Coleophoma cylindrospora</name>
    <dbReference type="NCBI Taxonomy" id="1849047"/>
    <lineage>
        <taxon>Eukaryota</taxon>
        <taxon>Fungi</taxon>
        <taxon>Dikarya</taxon>
        <taxon>Ascomycota</taxon>
        <taxon>Pezizomycotina</taxon>
        <taxon>Leotiomycetes</taxon>
        <taxon>Helotiales</taxon>
        <taxon>Dermateaceae</taxon>
        <taxon>Coleophoma</taxon>
    </lineage>
</organism>
<protein>
    <recommendedName>
        <fullName evidence="12">Succinate dehydrogenase [ubiquinone] cytochrome b small subunit</fullName>
    </recommendedName>
</protein>
<dbReference type="STRING" id="1849047.A0A3D8RGT2"/>
<dbReference type="InterPro" id="IPR034804">
    <property type="entry name" value="SQR/QFR_C/D"/>
</dbReference>
<keyword evidence="9 12" id="KW-0472">Membrane</keyword>
<evidence type="ECO:0000313" key="13">
    <source>
        <dbReference type="EMBL" id="RDW73166.1"/>
    </source>
</evidence>
<feature type="binding site" evidence="10">
    <location>
        <position position="151"/>
    </location>
    <ligand>
        <name>a ubiquinone</name>
        <dbReference type="ChEBI" id="CHEBI:16389"/>
        <note>ligand shared with IP/SDHB</note>
    </ligand>
</feature>
<evidence type="ECO:0000256" key="1">
    <source>
        <dbReference type="ARBA" id="ARBA00004448"/>
    </source>
</evidence>
<keyword evidence="7" id="KW-1133">Transmembrane helix</keyword>
<evidence type="ECO:0000256" key="8">
    <source>
        <dbReference type="ARBA" id="ARBA00023128"/>
    </source>
</evidence>
<dbReference type="GO" id="GO:0006121">
    <property type="term" value="P:mitochondrial electron transport, succinate to ubiquinone"/>
    <property type="evidence" value="ECO:0007669"/>
    <property type="project" value="TreeGrafter"/>
</dbReference>
<keyword evidence="11" id="KW-0408">Iron</keyword>
<dbReference type="OrthoDB" id="18577at2759"/>
<gene>
    <name evidence="13" type="ORF">BP6252_07073</name>
</gene>
<reference evidence="13 14" key="1">
    <citation type="journal article" date="2018" name="IMA Fungus">
        <title>IMA Genome-F 9: Draft genome sequence of Annulohypoxylon stygium, Aspergillus mulundensis, Berkeleyomyces basicola (syn. Thielaviopsis basicola), Ceratocystis smalleyi, two Cercospora beticola strains, Coleophoma cylindrospora, Fusarium fracticaudum, Phialophora cf. hyalina, and Morchella septimelata.</title>
        <authorList>
            <person name="Wingfield B.D."/>
            <person name="Bills G.F."/>
            <person name="Dong Y."/>
            <person name="Huang W."/>
            <person name="Nel W.J."/>
            <person name="Swalarsk-Parry B.S."/>
            <person name="Vaghefi N."/>
            <person name="Wilken P.M."/>
            <person name="An Z."/>
            <person name="de Beer Z.W."/>
            <person name="De Vos L."/>
            <person name="Chen L."/>
            <person name="Duong T.A."/>
            <person name="Gao Y."/>
            <person name="Hammerbacher A."/>
            <person name="Kikkert J.R."/>
            <person name="Li Y."/>
            <person name="Li H."/>
            <person name="Li K."/>
            <person name="Li Q."/>
            <person name="Liu X."/>
            <person name="Ma X."/>
            <person name="Naidoo K."/>
            <person name="Pethybridge S.J."/>
            <person name="Sun J."/>
            <person name="Steenkamp E.T."/>
            <person name="van der Nest M.A."/>
            <person name="van Wyk S."/>
            <person name="Wingfield M.J."/>
            <person name="Xiong C."/>
            <person name="Yue Q."/>
            <person name="Zhang X."/>
        </authorList>
    </citation>
    <scope>NUCLEOTIDE SEQUENCE [LARGE SCALE GENOMIC DNA]</scope>
    <source>
        <strain evidence="13 14">BP6252</strain>
    </source>
</reference>
<dbReference type="EMBL" id="PDLM01000007">
    <property type="protein sequence ID" value="RDW73166.1"/>
    <property type="molecule type" value="Genomic_DNA"/>
</dbReference>
<dbReference type="GO" id="GO:0005743">
    <property type="term" value="C:mitochondrial inner membrane"/>
    <property type="evidence" value="ECO:0007669"/>
    <property type="project" value="UniProtKB-SubCell"/>
</dbReference>
<dbReference type="Gene3D" id="1.20.1300.10">
    <property type="entry name" value="Fumarate reductase/succinate dehydrogenase, transmembrane subunit"/>
    <property type="match status" value="1"/>
</dbReference>
<accession>A0A3D8RGT2</accession>
<keyword evidence="11" id="KW-0479">Metal-binding</keyword>
<comment type="caution">
    <text evidence="13">The sequence shown here is derived from an EMBL/GenBank/DDBJ whole genome shotgun (WGS) entry which is preliminary data.</text>
</comment>
<evidence type="ECO:0000256" key="11">
    <source>
        <dbReference type="PIRSR" id="PIRSR607992-2"/>
    </source>
</evidence>
<feature type="binding site" description="axial binding residue" evidence="11">
    <location>
        <position position="139"/>
    </location>
    <ligand>
        <name>heme b</name>
        <dbReference type="ChEBI" id="CHEBI:60344"/>
        <note>ligand shared with SDHC</note>
    </ligand>
    <ligandPart>
        <name>Fe</name>
        <dbReference type="ChEBI" id="CHEBI:18248"/>
    </ligandPart>
</feature>
<name>A0A3D8RGT2_9HELO</name>
<keyword evidence="5 12" id="KW-0999">Mitochondrion inner membrane</keyword>
<keyword evidence="4 13" id="KW-0812">Transmembrane</keyword>
<evidence type="ECO:0000313" key="14">
    <source>
        <dbReference type="Proteomes" id="UP000256645"/>
    </source>
</evidence>
<comment type="similarity">
    <text evidence="2 12">Belongs to the CybS family.</text>
</comment>
<dbReference type="Proteomes" id="UP000256645">
    <property type="component" value="Unassembled WGS sequence"/>
</dbReference>
<proteinExistence type="inferred from homology"/>
<dbReference type="InterPro" id="IPR007992">
    <property type="entry name" value="CybS"/>
</dbReference>
<evidence type="ECO:0000256" key="4">
    <source>
        <dbReference type="ARBA" id="ARBA00022692"/>
    </source>
</evidence>
<keyword evidence="8 12" id="KW-0496">Mitochondrion</keyword>
<evidence type="ECO:0000256" key="6">
    <source>
        <dbReference type="ARBA" id="ARBA00022946"/>
    </source>
</evidence>
<dbReference type="AlphaFoldDB" id="A0A3D8RGT2"/>
<dbReference type="SUPFAM" id="SSF81343">
    <property type="entry name" value="Fumarate reductase respiratory complex transmembrane subunits"/>
    <property type="match status" value="1"/>
</dbReference>